<accession>A0A363NN07</accession>
<proteinExistence type="predicted"/>
<comment type="caution">
    <text evidence="1">The sequence shown here is derived from an EMBL/GenBank/DDBJ whole genome shotgun (WGS) entry which is preliminary data.</text>
</comment>
<reference evidence="1 2" key="1">
    <citation type="submission" date="2018-04" db="EMBL/GenBank/DDBJ databases">
        <title>Sphingobacterium sp. M46 Genome.</title>
        <authorList>
            <person name="Cheng J."/>
            <person name="Li Y."/>
        </authorList>
    </citation>
    <scope>NUCLEOTIDE SEQUENCE [LARGE SCALE GENOMIC DNA]</scope>
    <source>
        <strain evidence="1 2">M46</strain>
    </source>
</reference>
<evidence type="ECO:0008006" key="3">
    <source>
        <dbReference type="Google" id="ProtNLM"/>
    </source>
</evidence>
<sequence>MDLSELFSFLYVFCNHGNFENLATFGFSIFHMRGNRIFIQDWIAHHTYQKASDIDSYYLKVANQINDNLSTLWFEEPETNDLIQTDALKTLSIYLTCYLEDVIANTGIFAAFRTIHKELYNEFLPFYKDNNLLDYYPEDINSEDVAVLSWLFFSERNPHLFIDPHGRLIQLVTDLTYAILEEHYEVAPENPKLKSEYTLDENADYFEVRNFIEKLVATNYLTAGEYNTNLNHLMQVAELGRYQHDQAQLQQMIYRVRDNHFNNYRLHLFALKSSEFVAEVVGKEHALYSSVKTLGDRIHSFFDYVKTDEQFVHVKHINTKTVFKIYKDSIREFAEPSTTLSFYMEIVPWKEAWNLSGIMTVVNPEEVNFDLPEQYEMTYRIEAMSGKDKSLKKTEKQLKDMGKLFQSEQKAAVAFMEGREVKEFANKFFQTYQQKYPSKEESALPESNLDLTADAKVTVFFNPKTGLEVFGGIEEFFPLEHNPFIEKEEEGTPGEVPFARYFLNLLVEDFFPGELPKYYANLFKTEVDKQFFFPLEEPVLDFFLRFYKRGSYFLGPFPLIK</sequence>
<dbReference type="EMBL" id="QCXX01000008">
    <property type="protein sequence ID" value="PUV22133.1"/>
    <property type="molecule type" value="Genomic_DNA"/>
</dbReference>
<organism evidence="1 2">
    <name type="scientific">Sphingobacterium athyrii</name>
    <dbReference type="NCBI Taxonomy" id="2152717"/>
    <lineage>
        <taxon>Bacteria</taxon>
        <taxon>Pseudomonadati</taxon>
        <taxon>Bacteroidota</taxon>
        <taxon>Sphingobacteriia</taxon>
        <taxon>Sphingobacteriales</taxon>
        <taxon>Sphingobacteriaceae</taxon>
        <taxon>Sphingobacterium</taxon>
    </lineage>
</organism>
<dbReference type="Proteomes" id="UP000250831">
    <property type="component" value="Unassembled WGS sequence"/>
</dbReference>
<dbReference type="Pfam" id="PF12954">
    <property type="entry name" value="DUF3843"/>
    <property type="match status" value="1"/>
</dbReference>
<keyword evidence="2" id="KW-1185">Reference proteome</keyword>
<evidence type="ECO:0000313" key="1">
    <source>
        <dbReference type="EMBL" id="PUV22133.1"/>
    </source>
</evidence>
<gene>
    <name evidence="1" type="ORF">DCO56_24725</name>
</gene>
<evidence type="ECO:0000313" key="2">
    <source>
        <dbReference type="Proteomes" id="UP000250831"/>
    </source>
</evidence>
<dbReference type="InterPro" id="IPR024214">
    <property type="entry name" value="DUF3843"/>
</dbReference>
<protein>
    <recommendedName>
        <fullName evidence="3">DUF3843 family protein</fullName>
    </recommendedName>
</protein>
<name>A0A363NN07_9SPHI</name>
<dbReference type="AlphaFoldDB" id="A0A363NN07"/>
<dbReference type="OrthoDB" id="693120at2"/>